<keyword evidence="2" id="KW-1133">Transmembrane helix</keyword>
<evidence type="ECO:0000256" key="2">
    <source>
        <dbReference type="SAM" id="Phobius"/>
    </source>
</evidence>
<reference evidence="3 4" key="1">
    <citation type="submission" date="2023-07" db="EMBL/GenBank/DDBJ databases">
        <title>Genomic Encyclopedia of Type Strains, Phase IV (KMG-IV): sequencing the most valuable type-strain genomes for metagenomic binning, comparative biology and taxonomic classification.</title>
        <authorList>
            <person name="Goeker M."/>
        </authorList>
    </citation>
    <scope>NUCLEOTIDE SEQUENCE [LARGE SCALE GENOMIC DNA]</scope>
    <source>
        <strain evidence="3 4">DSM 19013</strain>
    </source>
</reference>
<protein>
    <recommendedName>
        <fullName evidence="5">Iron transporter</fullName>
    </recommendedName>
</protein>
<dbReference type="Proteomes" id="UP001231124">
    <property type="component" value="Unassembled WGS sequence"/>
</dbReference>
<evidence type="ECO:0008006" key="5">
    <source>
        <dbReference type="Google" id="ProtNLM"/>
    </source>
</evidence>
<keyword evidence="2" id="KW-0812">Transmembrane</keyword>
<feature type="transmembrane region" description="Helical" evidence="2">
    <location>
        <begin position="63"/>
        <end position="85"/>
    </location>
</feature>
<dbReference type="EMBL" id="JAUSVP010000007">
    <property type="protein sequence ID" value="MDQ0448221.1"/>
    <property type="molecule type" value="Genomic_DNA"/>
</dbReference>
<comment type="caution">
    <text evidence="3">The sequence shown here is derived from an EMBL/GenBank/DDBJ whole genome shotgun (WGS) entry which is preliminary data.</text>
</comment>
<keyword evidence="4" id="KW-1185">Reference proteome</keyword>
<evidence type="ECO:0000256" key="1">
    <source>
        <dbReference type="SAM" id="MobiDB-lite"/>
    </source>
</evidence>
<sequence>MASDTRSTGVPPEPSSRGGATRWRDGLAIAGRVLLAALGGYAVAGLATALAALVLPLPRAEAVSAATLASFAVMAGAVVFVFAAASLTRATAGLAACAVLLAAGLWLAGGFSPGNPT</sequence>
<feature type="region of interest" description="Disordered" evidence="1">
    <location>
        <begin position="1"/>
        <end position="21"/>
    </location>
</feature>
<proteinExistence type="predicted"/>
<dbReference type="RefSeq" id="WP_238201726.1">
    <property type="nucleotide sequence ID" value="NZ_BPQE01000005.1"/>
</dbReference>
<feature type="transmembrane region" description="Helical" evidence="2">
    <location>
        <begin position="92"/>
        <end position="111"/>
    </location>
</feature>
<accession>A0ABU0I0V3</accession>
<evidence type="ECO:0000313" key="3">
    <source>
        <dbReference type="EMBL" id="MDQ0448221.1"/>
    </source>
</evidence>
<gene>
    <name evidence="3" type="ORF">QO012_002729</name>
</gene>
<feature type="transmembrane region" description="Helical" evidence="2">
    <location>
        <begin position="33"/>
        <end position="57"/>
    </location>
</feature>
<name>A0ABU0I0V3_9HYPH</name>
<organism evidence="3 4">
    <name type="scientific">Methylobacterium aerolatum</name>
    <dbReference type="NCBI Taxonomy" id="418708"/>
    <lineage>
        <taxon>Bacteria</taxon>
        <taxon>Pseudomonadati</taxon>
        <taxon>Pseudomonadota</taxon>
        <taxon>Alphaproteobacteria</taxon>
        <taxon>Hyphomicrobiales</taxon>
        <taxon>Methylobacteriaceae</taxon>
        <taxon>Methylobacterium</taxon>
    </lineage>
</organism>
<keyword evidence="2" id="KW-0472">Membrane</keyword>
<evidence type="ECO:0000313" key="4">
    <source>
        <dbReference type="Proteomes" id="UP001231124"/>
    </source>
</evidence>